<gene>
    <name evidence="2" type="ORF">FEM48_Zijuj10G0115600</name>
</gene>
<proteinExistence type="predicted"/>
<sequence length="150" mass="17624">MHLEDILGGPFERRLELLEDIRLLGLQYLGFRKVDTDRWVFASDGFIRGKKYLLKNIVRKKHPQSVDQGKTSQPKETHDEQCEKIEDGLWEEVENLKIDKNALMQELVKLRQYQESADNKLLLLRDRIQGMEKNQQQPLSFLVMAMQSPS</sequence>
<dbReference type="GO" id="GO:0003700">
    <property type="term" value="F:DNA-binding transcription factor activity"/>
    <property type="evidence" value="ECO:0007669"/>
    <property type="project" value="TreeGrafter"/>
</dbReference>
<comment type="caution">
    <text evidence="2">The sequence shown here is derived from an EMBL/GenBank/DDBJ whole genome shotgun (WGS) entry which is preliminary data.</text>
</comment>
<dbReference type="GO" id="GO:0034605">
    <property type="term" value="P:cellular response to heat"/>
    <property type="evidence" value="ECO:0007669"/>
    <property type="project" value="TreeGrafter"/>
</dbReference>
<evidence type="ECO:0000313" key="3">
    <source>
        <dbReference type="Proteomes" id="UP000813462"/>
    </source>
</evidence>
<evidence type="ECO:0000313" key="2">
    <source>
        <dbReference type="EMBL" id="KAH7516253.1"/>
    </source>
</evidence>
<dbReference type="AlphaFoldDB" id="A0A978UN51"/>
<dbReference type="PANTHER" id="PTHR10015:SF325">
    <property type="entry name" value="HEAT STRESS TRANSCRIPTION FACTOR A-8"/>
    <property type="match status" value="1"/>
</dbReference>
<dbReference type="EMBL" id="JAEACU010000010">
    <property type="protein sequence ID" value="KAH7516253.1"/>
    <property type="molecule type" value="Genomic_DNA"/>
</dbReference>
<feature type="compositionally biased region" description="Basic and acidic residues" evidence="1">
    <location>
        <begin position="73"/>
        <end position="82"/>
    </location>
</feature>
<reference evidence="2" key="1">
    <citation type="journal article" date="2021" name="Front. Plant Sci.">
        <title>Chromosome-Scale Genome Assembly for Chinese Sour Jujube and Insights Into Its Genome Evolution and Domestication Signature.</title>
        <authorList>
            <person name="Shen L.-Y."/>
            <person name="Luo H."/>
            <person name="Wang X.-L."/>
            <person name="Wang X.-M."/>
            <person name="Qiu X.-J."/>
            <person name="Liu H."/>
            <person name="Zhou S.-S."/>
            <person name="Jia K.-H."/>
            <person name="Nie S."/>
            <person name="Bao Y.-T."/>
            <person name="Zhang R.-G."/>
            <person name="Yun Q.-Z."/>
            <person name="Chai Y.-H."/>
            <person name="Lu J.-Y."/>
            <person name="Li Y."/>
            <person name="Zhao S.-W."/>
            <person name="Mao J.-F."/>
            <person name="Jia S.-G."/>
            <person name="Mao Y.-M."/>
        </authorList>
    </citation>
    <scope>NUCLEOTIDE SEQUENCE</scope>
    <source>
        <strain evidence="2">AT0</strain>
        <tissue evidence="2">Leaf</tissue>
    </source>
</reference>
<name>A0A978UN51_ZIZJJ</name>
<dbReference type="PANTHER" id="PTHR10015">
    <property type="entry name" value="HEAT SHOCK TRANSCRIPTION FACTOR"/>
    <property type="match status" value="1"/>
</dbReference>
<dbReference type="GO" id="GO:0005634">
    <property type="term" value="C:nucleus"/>
    <property type="evidence" value="ECO:0007669"/>
    <property type="project" value="TreeGrafter"/>
</dbReference>
<evidence type="ECO:0000256" key="1">
    <source>
        <dbReference type="SAM" id="MobiDB-lite"/>
    </source>
</evidence>
<feature type="region of interest" description="Disordered" evidence="1">
    <location>
        <begin position="62"/>
        <end position="82"/>
    </location>
</feature>
<organism evidence="2 3">
    <name type="scientific">Ziziphus jujuba var. spinosa</name>
    <dbReference type="NCBI Taxonomy" id="714518"/>
    <lineage>
        <taxon>Eukaryota</taxon>
        <taxon>Viridiplantae</taxon>
        <taxon>Streptophyta</taxon>
        <taxon>Embryophyta</taxon>
        <taxon>Tracheophyta</taxon>
        <taxon>Spermatophyta</taxon>
        <taxon>Magnoliopsida</taxon>
        <taxon>eudicotyledons</taxon>
        <taxon>Gunneridae</taxon>
        <taxon>Pentapetalae</taxon>
        <taxon>rosids</taxon>
        <taxon>fabids</taxon>
        <taxon>Rosales</taxon>
        <taxon>Rhamnaceae</taxon>
        <taxon>Paliureae</taxon>
        <taxon>Ziziphus</taxon>
    </lineage>
</organism>
<dbReference type="Proteomes" id="UP000813462">
    <property type="component" value="Unassembled WGS sequence"/>
</dbReference>
<protein>
    <submittedName>
        <fullName evidence="2">Uncharacterized protein</fullName>
    </submittedName>
</protein>
<dbReference type="GO" id="GO:0006357">
    <property type="term" value="P:regulation of transcription by RNA polymerase II"/>
    <property type="evidence" value="ECO:0007669"/>
    <property type="project" value="TreeGrafter"/>
</dbReference>
<accession>A0A978UN51</accession>
<dbReference type="GO" id="GO:0000978">
    <property type="term" value="F:RNA polymerase II cis-regulatory region sequence-specific DNA binding"/>
    <property type="evidence" value="ECO:0007669"/>
    <property type="project" value="TreeGrafter"/>
</dbReference>